<evidence type="ECO:0000256" key="1">
    <source>
        <dbReference type="ARBA" id="ARBA00009986"/>
    </source>
</evidence>
<dbReference type="STRING" id="37916.MCHLDSM_02092"/>
<evidence type="ECO:0000259" key="5">
    <source>
        <dbReference type="Pfam" id="PF00171"/>
    </source>
</evidence>
<comment type="caution">
    <text evidence="6">The sequence shown here is derived from an EMBL/GenBank/DDBJ whole genome shotgun (WGS) entry which is preliminary data.</text>
</comment>
<proteinExistence type="inferred from homology"/>
<dbReference type="InterPro" id="IPR015657">
    <property type="entry name" value="Aminobutyraldehyde_DH"/>
</dbReference>
<dbReference type="InterPro" id="IPR015590">
    <property type="entry name" value="Aldehyde_DH_dom"/>
</dbReference>
<feature type="domain" description="Aldehyde dehydrogenase" evidence="5">
    <location>
        <begin position="13"/>
        <end position="472"/>
    </location>
</feature>
<keyword evidence="7" id="KW-1185">Reference proteome</keyword>
<evidence type="ECO:0000256" key="2">
    <source>
        <dbReference type="ARBA" id="ARBA00023002"/>
    </source>
</evidence>
<dbReference type="RefSeq" id="WP_048469797.1">
    <property type="nucleotide sequence ID" value="NZ_JYNL01000020.1"/>
</dbReference>
<dbReference type="PATRIC" id="fig|37916.4.peg.2011"/>
<dbReference type="Proteomes" id="UP000036513">
    <property type="component" value="Unassembled WGS sequence"/>
</dbReference>
<reference evidence="6 7" key="1">
    <citation type="journal article" date="2015" name="Genome Biol. Evol.">
        <title>Characterization of Three Mycobacterium spp. with Potential Use in Bioremediation by Genome Sequencing and Comparative Genomics.</title>
        <authorList>
            <person name="Das S."/>
            <person name="Pettersson B.M."/>
            <person name="Behra P.R."/>
            <person name="Ramesh M."/>
            <person name="Dasgupta S."/>
            <person name="Bhattacharya A."/>
            <person name="Kirsebom L.A."/>
        </authorList>
    </citation>
    <scope>NUCLEOTIDE SEQUENCE [LARGE SCALE GENOMIC DNA]</scope>
    <source>
        <strain evidence="6 7">DSM 43826</strain>
    </source>
</reference>
<dbReference type="PROSITE" id="PS00687">
    <property type="entry name" value="ALDEHYDE_DEHYDR_GLU"/>
    <property type="match status" value="1"/>
</dbReference>
<dbReference type="InterPro" id="IPR016160">
    <property type="entry name" value="Ald_DH_CS_CYS"/>
</dbReference>
<dbReference type="CDD" id="cd07092">
    <property type="entry name" value="ALDH_ABALDH-YdcW"/>
    <property type="match status" value="1"/>
</dbReference>
<dbReference type="SMR" id="A0A0J6W6Q0"/>
<protein>
    <submittedName>
        <fullName evidence="6">Gamma-aminobutyraldehyde dehydrogenase</fullName>
        <ecNumber evidence="6">1.2.1.19</ecNumber>
    </submittedName>
</protein>
<dbReference type="NCBIfam" id="NF010000">
    <property type="entry name" value="PRK13473.1"/>
    <property type="match status" value="1"/>
</dbReference>
<dbReference type="Gene3D" id="3.40.309.10">
    <property type="entry name" value="Aldehyde Dehydrogenase, Chain A, domain 2"/>
    <property type="match status" value="1"/>
</dbReference>
<accession>A0A0J6W6Q0</accession>
<dbReference type="InterPro" id="IPR029510">
    <property type="entry name" value="Ald_DH_CS_GLU"/>
</dbReference>
<dbReference type="PANTHER" id="PTHR11699">
    <property type="entry name" value="ALDEHYDE DEHYDROGENASE-RELATED"/>
    <property type="match status" value="1"/>
</dbReference>
<dbReference type="Gene3D" id="3.40.605.10">
    <property type="entry name" value="Aldehyde Dehydrogenase, Chain A, domain 1"/>
    <property type="match status" value="1"/>
</dbReference>
<dbReference type="AlphaFoldDB" id="A0A0J6W6Q0"/>
<sequence>MTTVRNFIGGELVDSESGATMPLVDPSTGERYGTAPISNGADIDKAYAAAAAAFAEWKRTTPSHRQKALLDFADEVEKAAGDLVEAEGRNTGKPHHVTAAEEIPPMVDQIRFFAGAARVLEGKSAGEYLADHTSWIRREPVGVIGQVAPWNYPMMMAIWKICPAIAAGNTVVIKPSDTTPVTTVMLAELAARHLPAGVLNVVTGDRVTGANLVAHPTPQMVSITGSVAAGKAVAVSAGGHLKRTHLELGGKAPVIVFDDADLGAAAEGIATAAYFNAGQDCTAATRVLASASIAADLTAALTEQATGATTTFGRPAGDEDAWVPPVNNEQQMQRVLSFFADVPSHATVTVGGNRQGDKGFYVEPTVIGGLRQDDRLIQQEIFGPVITVQSFSDEEQAIGWANGVEYGLASSVWTRDISRALRVSNALDFGCVWINTHIPLVAEMPHGGFKSSGHGKDLSMYGLEDYTRIKHVMAYTG</sequence>
<evidence type="ECO:0000313" key="6">
    <source>
        <dbReference type="EMBL" id="KMO78179.1"/>
    </source>
</evidence>
<gene>
    <name evidence="6" type="primary">prr_1</name>
    <name evidence="6" type="ORF">MCHLDSM_02092</name>
</gene>
<dbReference type="InterPro" id="IPR016163">
    <property type="entry name" value="Ald_DH_C"/>
</dbReference>
<keyword evidence="2 4" id="KW-0560">Oxidoreductase</keyword>
<dbReference type="PROSITE" id="PS00070">
    <property type="entry name" value="ALDEHYDE_DEHYDR_CYS"/>
    <property type="match status" value="1"/>
</dbReference>
<dbReference type="GO" id="GO:0019145">
    <property type="term" value="F:aminobutyraldehyde dehydrogenase (NAD+) activity"/>
    <property type="evidence" value="ECO:0007669"/>
    <property type="project" value="UniProtKB-EC"/>
</dbReference>
<evidence type="ECO:0000256" key="3">
    <source>
        <dbReference type="PROSITE-ProRule" id="PRU10007"/>
    </source>
</evidence>
<evidence type="ECO:0000313" key="7">
    <source>
        <dbReference type="Proteomes" id="UP000036513"/>
    </source>
</evidence>
<feature type="active site" evidence="3">
    <location>
        <position position="247"/>
    </location>
</feature>
<dbReference type="EMBL" id="JYNL01000020">
    <property type="protein sequence ID" value="KMO78179.1"/>
    <property type="molecule type" value="Genomic_DNA"/>
</dbReference>
<evidence type="ECO:0000256" key="4">
    <source>
        <dbReference type="RuleBase" id="RU003345"/>
    </source>
</evidence>
<dbReference type="SUPFAM" id="SSF53720">
    <property type="entry name" value="ALDH-like"/>
    <property type="match status" value="1"/>
</dbReference>
<dbReference type="FunFam" id="3.40.605.10:FF:000007">
    <property type="entry name" value="NAD/NADP-dependent betaine aldehyde dehydrogenase"/>
    <property type="match status" value="1"/>
</dbReference>
<dbReference type="InterPro" id="IPR016161">
    <property type="entry name" value="Ald_DH/histidinol_DH"/>
</dbReference>
<dbReference type="Pfam" id="PF00171">
    <property type="entry name" value="Aldedh"/>
    <property type="match status" value="1"/>
</dbReference>
<name>A0A0J6W6Q0_9MYCO</name>
<dbReference type="InterPro" id="IPR016162">
    <property type="entry name" value="Ald_DH_N"/>
</dbReference>
<comment type="similarity">
    <text evidence="1 4">Belongs to the aldehyde dehydrogenase family.</text>
</comment>
<dbReference type="EC" id="1.2.1.19" evidence="6"/>
<organism evidence="6 7">
    <name type="scientific">Mycolicibacterium chlorophenolicum</name>
    <dbReference type="NCBI Taxonomy" id="37916"/>
    <lineage>
        <taxon>Bacteria</taxon>
        <taxon>Bacillati</taxon>
        <taxon>Actinomycetota</taxon>
        <taxon>Actinomycetes</taxon>
        <taxon>Mycobacteriales</taxon>
        <taxon>Mycobacteriaceae</taxon>
        <taxon>Mycolicibacterium</taxon>
    </lineage>
</organism>